<dbReference type="RefSeq" id="WP_152825960.1">
    <property type="nucleotide sequence ID" value="NZ_WHUT02000005.1"/>
</dbReference>
<evidence type="ECO:0000256" key="5">
    <source>
        <dbReference type="ARBA" id="ARBA00023004"/>
    </source>
</evidence>
<keyword evidence="10" id="KW-1185">Reference proteome</keyword>
<dbReference type="GO" id="GO:0020037">
    <property type="term" value="F:heme binding"/>
    <property type="evidence" value="ECO:0007669"/>
    <property type="project" value="InterPro"/>
</dbReference>
<name>A0A8X8H0F5_9RHOB</name>
<feature type="chain" id="PRO_5036466905" evidence="8">
    <location>
        <begin position="22"/>
        <end position="143"/>
    </location>
</feature>
<keyword evidence="8" id="KW-0732">Signal</keyword>
<dbReference type="SUPFAM" id="SSF47175">
    <property type="entry name" value="Cytochromes"/>
    <property type="match status" value="1"/>
</dbReference>
<comment type="caution">
    <text evidence="9">The sequence shown here is derived from an EMBL/GenBank/DDBJ whole genome shotgun (WGS) entry which is preliminary data.</text>
</comment>
<keyword evidence="3 6" id="KW-0479">Metal-binding</keyword>
<dbReference type="InterPro" id="IPR002321">
    <property type="entry name" value="Cyt_c_II"/>
</dbReference>
<gene>
    <name evidence="9" type="ORF">GEU84_009820</name>
</gene>
<dbReference type="Pfam" id="PF01322">
    <property type="entry name" value="Cytochrom_C_2"/>
    <property type="match status" value="1"/>
</dbReference>
<dbReference type="EMBL" id="WHUT02000005">
    <property type="protein sequence ID" value="NUB44680.1"/>
    <property type="molecule type" value="Genomic_DNA"/>
</dbReference>
<dbReference type="Gene3D" id="1.20.120.10">
    <property type="entry name" value="Cytochrome c/b562"/>
    <property type="match status" value="1"/>
</dbReference>
<proteinExistence type="predicted"/>
<keyword evidence="2 7" id="KW-0349">Heme</keyword>
<feature type="binding site" description="covalent" evidence="7">
    <location>
        <position position="134"/>
    </location>
    <ligand>
        <name>heme c</name>
        <dbReference type="ChEBI" id="CHEBI:61717"/>
    </ligand>
</feature>
<organism evidence="9 10">
    <name type="scientific">Fertoeibacter niger</name>
    <dbReference type="NCBI Taxonomy" id="2656921"/>
    <lineage>
        <taxon>Bacteria</taxon>
        <taxon>Pseudomonadati</taxon>
        <taxon>Pseudomonadota</taxon>
        <taxon>Alphaproteobacteria</taxon>
        <taxon>Rhodobacterales</taxon>
        <taxon>Paracoccaceae</taxon>
        <taxon>Fertoeibacter</taxon>
    </lineage>
</organism>
<evidence type="ECO:0000256" key="7">
    <source>
        <dbReference type="PIRSR" id="PIRSR000027-2"/>
    </source>
</evidence>
<dbReference type="InterPro" id="IPR012127">
    <property type="entry name" value="Cyt_c_prime"/>
</dbReference>
<evidence type="ECO:0000256" key="8">
    <source>
        <dbReference type="SAM" id="SignalP"/>
    </source>
</evidence>
<accession>A0A8X8H0F5</accession>
<sequence length="143" mass="14269">MKITAKTIAIALICAGGVSLAADAVEPTVKARQELMGVVAMNTKVLGDMAGGKTAFDAAAAEAAKTALAAAAAEIPAKFEPQATDPATKAKPEIWTNWADFTAKGAALGTAATAVDATTLEGVQAGMGAIGETCKSCHSAYRS</sequence>
<dbReference type="Proteomes" id="UP000484076">
    <property type="component" value="Unassembled WGS sequence"/>
</dbReference>
<evidence type="ECO:0000256" key="2">
    <source>
        <dbReference type="ARBA" id="ARBA00022617"/>
    </source>
</evidence>
<dbReference type="PROSITE" id="PS51009">
    <property type="entry name" value="CYTCII"/>
    <property type="match status" value="1"/>
</dbReference>
<evidence type="ECO:0000256" key="3">
    <source>
        <dbReference type="ARBA" id="ARBA00022723"/>
    </source>
</evidence>
<feature type="binding site" description="covalent" evidence="7">
    <location>
        <position position="137"/>
    </location>
    <ligand>
        <name>heme c</name>
        <dbReference type="ChEBI" id="CHEBI:61717"/>
    </ligand>
</feature>
<evidence type="ECO:0000256" key="1">
    <source>
        <dbReference type="ARBA" id="ARBA00022448"/>
    </source>
</evidence>
<feature type="binding site" description="axial binding residue" evidence="6">
    <location>
        <position position="138"/>
    </location>
    <ligand>
        <name>heme c</name>
        <dbReference type="ChEBI" id="CHEBI:61717"/>
    </ligand>
    <ligandPart>
        <name>Fe</name>
        <dbReference type="ChEBI" id="CHEBI:18248"/>
    </ligandPart>
</feature>
<evidence type="ECO:0000256" key="4">
    <source>
        <dbReference type="ARBA" id="ARBA00022982"/>
    </source>
</evidence>
<dbReference type="PIRSF" id="PIRSF000027">
    <property type="entry name" value="Cytc_c_prime"/>
    <property type="match status" value="1"/>
</dbReference>
<evidence type="ECO:0000313" key="9">
    <source>
        <dbReference type="EMBL" id="NUB44680.1"/>
    </source>
</evidence>
<evidence type="ECO:0000256" key="6">
    <source>
        <dbReference type="PIRSR" id="PIRSR000027-1"/>
    </source>
</evidence>
<dbReference type="GO" id="GO:0009055">
    <property type="term" value="F:electron transfer activity"/>
    <property type="evidence" value="ECO:0007669"/>
    <property type="project" value="InterPro"/>
</dbReference>
<comment type="PTM">
    <text evidence="7">Binds 1 heme group per subunit.</text>
</comment>
<feature type="signal peptide" evidence="8">
    <location>
        <begin position="1"/>
        <end position="21"/>
    </location>
</feature>
<dbReference type="GO" id="GO:0042597">
    <property type="term" value="C:periplasmic space"/>
    <property type="evidence" value="ECO:0007669"/>
    <property type="project" value="InterPro"/>
</dbReference>
<dbReference type="GO" id="GO:0022900">
    <property type="term" value="P:electron transport chain"/>
    <property type="evidence" value="ECO:0007669"/>
    <property type="project" value="InterPro"/>
</dbReference>
<keyword evidence="4" id="KW-0249">Electron transport</keyword>
<reference evidence="9" key="1">
    <citation type="submission" date="2020-05" db="EMBL/GenBank/DDBJ databases">
        <title>Fertoebacter nigrum gen. nov., sp. nov., a new member of the family Rhodobacteraceae.</title>
        <authorList>
            <person name="Szuroczki S."/>
            <person name="Abbaszade G."/>
            <person name="Buni D."/>
            <person name="Schumann P."/>
            <person name="Toth E."/>
        </authorList>
    </citation>
    <scope>NUCLEOTIDE SEQUENCE</scope>
    <source>
        <strain evidence="9">RG-N-1a</strain>
    </source>
</reference>
<keyword evidence="5 6" id="KW-0408">Iron</keyword>
<dbReference type="AlphaFoldDB" id="A0A8X8H0F5"/>
<protein>
    <submittedName>
        <fullName evidence="9">Cytochrome c</fullName>
    </submittedName>
</protein>
<dbReference type="GO" id="GO:0005506">
    <property type="term" value="F:iron ion binding"/>
    <property type="evidence" value="ECO:0007669"/>
    <property type="project" value="InterPro"/>
</dbReference>
<dbReference type="InterPro" id="IPR010980">
    <property type="entry name" value="Cyt_c/b562"/>
</dbReference>
<keyword evidence="1" id="KW-0813">Transport</keyword>
<evidence type="ECO:0000313" key="10">
    <source>
        <dbReference type="Proteomes" id="UP000484076"/>
    </source>
</evidence>